<feature type="domain" description="IrrE N-terminal-like" evidence="1">
    <location>
        <begin position="24"/>
        <end position="138"/>
    </location>
</feature>
<dbReference type="EMBL" id="CP137624">
    <property type="protein sequence ID" value="WPK12605.1"/>
    <property type="molecule type" value="Genomic_DNA"/>
</dbReference>
<evidence type="ECO:0000313" key="2">
    <source>
        <dbReference type="EMBL" id="WPK12605.1"/>
    </source>
</evidence>
<dbReference type="InterPro" id="IPR052345">
    <property type="entry name" value="Rad_response_metalloprotease"/>
</dbReference>
<evidence type="ECO:0000259" key="1">
    <source>
        <dbReference type="Pfam" id="PF06114"/>
    </source>
</evidence>
<reference evidence="2 3" key="1">
    <citation type="submission" date="2023-09" db="EMBL/GenBank/DDBJ databases">
        <authorList>
            <person name="Page C.A."/>
            <person name="Perez-Diaz I.M."/>
        </authorList>
    </citation>
    <scope>NUCLEOTIDE SEQUENCE [LARGE SCALE GENOMIC DNA]</scope>
    <source>
        <strain evidence="2 3">Ll15</strain>
    </source>
</reference>
<dbReference type="Gene3D" id="1.10.10.2910">
    <property type="match status" value="1"/>
</dbReference>
<name>A0ABZ0S0F5_9BACI</name>
<evidence type="ECO:0000313" key="3">
    <source>
        <dbReference type="Proteomes" id="UP001322664"/>
    </source>
</evidence>
<sequence>MSQIKNLVNQLIKKHRTLDPFELAERMGIIIVYEPLGSTLGYFSKQFRVPIIHINQDVSKEIQTFICAHELGHAVQHANVNTTFLKRHTLLSTEKIEIEANTFAIELLLPDEYFNEKNNTNFTIYEAIESYGVPTELLILKNLDGKKLAL</sequence>
<proteinExistence type="predicted"/>
<gene>
    <name evidence="2" type="ORF">R6U77_02595</name>
</gene>
<dbReference type="InterPro" id="IPR010359">
    <property type="entry name" value="IrrE_HExxH"/>
</dbReference>
<dbReference type="RefSeq" id="WP_319837311.1">
    <property type="nucleotide sequence ID" value="NZ_CP137624.1"/>
</dbReference>
<accession>A0ABZ0S0F5</accession>
<keyword evidence="3" id="KW-1185">Reference proteome</keyword>
<dbReference type="Pfam" id="PF06114">
    <property type="entry name" value="Peptidase_M78"/>
    <property type="match status" value="1"/>
</dbReference>
<dbReference type="PANTHER" id="PTHR43236">
    <property type="entry name" value="ANTITOXIN HIGA1"/>
    <property type="match status" value="1"/>
</dbReference>
<dbReference type="Proteomes" id="UP001322664">
    <property type="component" value="Chromosome"/>
</dbReference>
<protein>
    <submittedName>
        <fullName evidence="2">ImmA/IrrE family metallo-endopeptidase</fullName>
    </submittedName>
</protein>
<organism evidence="2 3">
    <name type="scientific">Lysinibacillus louembei</name>
    <dbReference type="NCBI Taxonomy" id="1470088"/>
    <lineage>
        <taxon>Bacteria</taxon>
        <taxon>Bacillati</taxon>
        <taxon>Bacillota</taxon>
        <taxon>Bacilli</taxon>
        <taxon>Bacillales</taxon>
        <taxon>Bacillaceae</taxon>
        <taxon>Lysinibacillus</taxon>
    </lineage>
</organism>
<dbReference type="PANTHER" id="PTHR43236:SF1">
    <property type="entry name" value="BLL7220 PROTEIN"/>
    <property type="match status" value="1"/>
</dbReference>